<comment type="caution">
    <text evidence="2">The sequence shown here is derived from an EMBL/GenBank/DDBJ whole genome shotgun (WGS) entry which is preliminary data.</text>
</comment>
<dbReference type="EMBL" id="JBFOLK010000001">
    <property type="protein sequence ID" value="KAL2541620.1"/>
    <property type="molecule type" value="Genomic_DNA"/>
</dbReference>
<sequence length="105" mass="11818">MLNHMNIICCAHRITALPYGMILTKIFRHFEISFRDEIIINPKPTNTINNHSSGCMKILKEDGQCVMKTKDFDTESGPSTLPFEDGEAMDEDDDDEDDALPPVSS</sequence>
<keyword evidence="3" id="KW-1185">Reference proteome</keyword>
<feature type="compositionally biased region" description="Acidic residues" evidence="1">
    <location>
        <begin position="84"/>
        <end position="99"/>
    </location>
</feature>
<feature type="region of interest" description="Disordered" evidence="1">
    <location>
        <begin position="69"/>
        <end position="105"/>
    </location>
</feature>
<gene>
    <name evidence="2" type="ORF">Adt_02598</name>
</gene>
<name>A0ABD1VW42_9LAMI</name>
<protein>
    <submittedName>
        <fullName evidence="2">Uncharacterized protein</fullName>
    </submittedName>
</protein>
<reference evidence="3" key="1">
    <citation type="submission" date="2024-07" db="EMBL/GenBank/DDBJ databases">
        <title>Two chromosome-level genome assemblies of Korean endemic species Abeliophyllum distichum and Forsythia ovata (Oleaceae).</title>
        <authorList>
            <person name="Jang H."/>
        </authorList>
    </citation>
    <scope>NUCLEOTIDE SEQUENCE [LARGE SCALE GENOMIC DNA]</scope>
</reference>
<evidence type="ECO:0000313" key="2">
    <source>
        <dbReference type="EMBL" id="KAL2541620.1"/>
    </source>
</evidence>
<evidence type="ECO:0000256" key="1">
    <source>
        <dbReference type="SAM" id="MobiDB-lite"/>
    </source>
</evidence>
<dbReference type="Proteomes" id="UP001604336">
    <property type="component" value="Unassembled WGS sequence"/>
</dbReference>
<dbReference type="AlphaFoldDB" id="A0ABD1VW42"/>
<proteinExistence type="predicted"/>
<organism evidence="2 3">
    <name type="scientific">Abeliophyllum distichum</name>
    <dbReference type="NCBI Taxonomy" id="126358"/>
    <lineage>
        <taxon>Eukaryota</taxon>
        <taxon>Viridiplantae</taxon>
        <taxon>Streptophyta</taxon>
        <taxon>Embryophyta</taxon>
        <taxon>Tracheophyta</taxon>
        <taxon>Spermatophyta</taxon>
        <taxon>Magnoliopsida</taxon>
        <taxon>eudicotyledons</taxon>
        <taxon>Gunneridae</taxon>
        <taxon>Pentapetalae</taxon>
        <taxon>asterids</taxon>
        <taxon>lamiids</taxon>
        <taxon>Lamiales</taxon>
        <taxon>Oleaceae</taxon>
        <taxon>Forsythieae</taxon>
        <taxon>Abeliophyllum</taxon>
    </lineage>
</organism>
<accession>A0ABD1VW42</accession>
<evidence type="ECO:0000313" key="3">
    <source>
        <dbReference type="Proteomes" id="UP001604336"/>
    </source>
</evidence>